<dbReference type="Gene3D" id="3.80.10.10">
    <property type="entry name" value="Ribonuclease Inhibitor"/>
    <property type="match status" value="1"/>
</dbReference>
<evidence type="ECO:0000313" key="2">
    <source>
        <dbReference type="Proteomes" id="UP000030669"/>
    </source>
</evidence>
<proteinExistence type="predicted"/>
<dbReference type="GeneID" id="19304982"/>
<reference evidence="1 2" key="1">
    <citation type="journal article" date="2012" name="Science">
        <title>The Paleozoic origin of enzymatic lignin decomposition reconstructed from 31 fungal genomes.</title>
        <authorList>
            <person name="Floudas D."/>
            <person name="Binder M."/>
            <person name="Riley R."/>
            <person name="Barry K."/>
            <person name="Blanchette R.A."/>
            <person name="Henrissat B."/>
            <person name="Martinez A.T."/>
            <person name="Otillar R."/>
            <person name="Spatafora J.W."/>
            <person name="Yadav J.S."/>
            <person name="Aerts A."/>
            <person name="Benoit I."/>
            <person name="Boyd A."/>
            <person name="Carlson A."/>
            <person name="Copeland A."/>
            <person name="Coutinho P.M."/>
            <person name="de Vries R.P."/>
            <person name="Ferreira P."/>
            <person name="Findley K."/>
            <person name="Foster B."/>
            <person name="Gaskell J."/>
            <person name="Glotzer D."/>
            <person name="Gorecki P."/>
            <person name="Heitman J."/>
            <person name="Hesse C."/>
            <person name="Hori C."/>
            <person name="Igarashi K."/>
            <person name="Jurgens J.A."/>
            <person name="Kallen N."/>
            <person name="Kersten P."/>
            <person name="Kohler A."/>
            <person name="Kuees U."/>
            <person name="Kumar T.K.A."/>
            <person name="Kuo A."/>
            <person name="LaButti K."/>
            <person name="Larrondo L.F."/>
            <person name="Lindquist E."/>
            <person name="Ling A."/>
            <person name="Lombard V."/>
            <person name="Lucas S."/>
            <person name="Lundell T."/>
            <person name="Martin R."/>
            <person name="McLaughlin D.J."/>
            <person name="Morgenstern I."/>
            <person name="Morin E."/>
            <person name="Murat C."/>
            <person name="Nagy L.G."/>
            <person name="Nolan M."/>
            <person name="Ohm R.A."/>
            <person name="Patyshakuliyeva A."/>
            <person name="Rokas A."/>
            <person name="Ruiz-Duenas F.J."/>
            <person name="Sabat G."/>
            <person name="Salamov A."/>
            <person name="Samejima M."/>
            <person name="Schmutz J."/>
            <person name="Slot J.C."/>
            <person name="St John F."/>
            <person name="Stenlid J."/>
            <person name="Sun H."/>
            <person name="Sun S."/>
            <person name="Syed K."/>
            <person name="Tsang A."/>
            <person name="Wiebenga A."/>
            <person name="Young D."/>
            <person name="Pisabarro A."/>
            <person name="Eastwood D.C."/>
            <person name="Martin F."/>
            <person name="Cullen D."/>
            <person name="Grigoriev I.V."/>
            <person name="Hibbett D.S."/>
        </authorList>
    </citation>
    <scope>NUCLEOTIDE SEQUENCE [LARGE SCALE GENOMIC DNA]</scope>
    <source>
        <strain evidence="1 2">ATCC 11539</strain>
    </source>
</reference>
<accession>S7RZ78</accession>
<organism evidence="1 2">
    <name type="scientific">Gloeophyllum trabeum (strain ATCC 11539 / FP-39264 / Madison 617)</name>
    <name type="common">Brown rot fungus</name>
    <dbReference type="NCBI Taxonomy" id="670483"/>
    <lineage>
        <taxon>Eukaryota</taxon>
        <taxon>Fungi</taxon>
        <taxon>Dikarya</taxon>
        <taxon>Basidiomycota</taxon>
        <taxon>Agaricomycotina</taxon>
        <taxon>Agaricomycetes</taxon>
        <taxon>Gloeophyllales</taxon>
        <taxon>Gloeophyllaceae</taxon>
        <taxon>Gloeophyllum</taxon>
    </lineage>
</organism>
<dbReference type="OMA" id="ILGWATH"/>
<dbReference type="SUPFAM" id="SSF52047">
    <property type="entry name" value="RNI-like"/>
    <property type="match status" value="1"/>
</dbReference>
<name>S7RZ78_GLOTA</name>
<dbReference type="HOGENOM" id="CLU_037355_0_0_1"/>
<sequence length="492" mass="55042">LPPELYYAILNHVPSDNLQQTILSLSCALPSSPVPVHLLFHSIRLRYPDQVVRLTRRLKKGPEDALLVKQFSLETWTVDADVLINLVRTLPNLTSLSLFVGPNFAPEHMEDLFHSPWAKLRFIGLRFRPYVQKATYYQFMKGAYFDSMLDHLSKWDPDSLPVLSVIQDPLDPALSKMQHFAQPLVFFRLDPFTSLVRAPVLRALTHFRLRVPARQVAQYVYAAPGALARVEHVDLSTCNVSEREVELVLGRFSRLRHLVLDNCSILRGEFNEVAWRELGKDCALAGVRRARDREKKLKAWLEVNHSRVVEDLGGDAPVQVARNPGHARAPKRGRKGLATATISLRERDEASAAGPSTILPAEAKVKVPKIRILPRPPTLLSLATTVRHDDKHDVIRAEYERGWAEGVAQLAATTARLRTSFANRVRMMKFAEDADGVLREEGMAGLEDVEVEDFEMSVQGEGVKCPVLCLAGPGRGGGHVPGCGHQAGWDVW</sequence>
<dbReference type="EMBL" id="KB469296">
    <property type="protein sequence ID" value="EPQ60300.1"/>
    <property type="molecule type" value="Genomic_DNA"/>
</dbReference>
<evidence type="ECO:0008006" key="3">
    <source>
        <dbReference type="Google" id="ProtNLM"/>
    </source>
</evidence>
<dbReference type="OrthoDB" id="3353982at2759"/>
<gene>
    <name evidence="1" type="ORF">GLOTRDRAFT_19570</name>
</gene>
<dbReference type="KEGG" id="gtr:GLOTRDRAFT_19570"/>
<dbReference type="InterPro" id="IPR032675">
    <property type="entry name" value="LRR_dom_sf"/>
</dbReference>
<protein>
    <recommendedName>
        <fullName evidence="3">F-box domain-containing protein</fullName>
    </recommendedName>
</protein>
<feature type="non-terminal residue" evidence="1">
    <location>
        <position position="1"/>
    </location>
</feature>
<dbReference type="RefSeq" id="XP_007860127.1">
    <property type="nucleotide sequence ID" value="XM_007861936.1"/>
</dbReference>
<dbReference type="eggNOG" id="ENOG502S284">
    <property type="taxonomic scope" value="Eukaryota"/>
</dbReference>
<dbReference type="AlphaFoldDB" id="S7RZ78"/>
<keyword evidence="2" id="KW-1185">Reference proteome</keyword>
<feature type="non-terminal residue" evidence="1">
    <location>
        <position position="492"/>
    </location>
</feature>
<evidence type="ECO:0000313" key="1">
    <source>
        <dbReference type="EMBL" id="EPQ60300.1"/>
    </source>
</evidence>
<dbReference type="Proteomes" id="UP000030669">
    <property type="component" value="Unassembled WGS sequence"/>
</dbReference>